<dbReference type="RefSeq" id="WP_085767545.1">
    <property type="nucleotide sequence ID" value="NZ_CP019344.1"/>
</dbReference>
<keyword evidence="1" id="KW-1277">Toxin-antitoxin system</keyword>
<keyword evidence="3" id="KW-1185">Reference proteome</keyword>
<protein>
    <recommendedName>
        <fullName evidence="4">Plasmid stabilization protein</fullName>
    </recommendedName>
</protein>
<evidence type="ECO:0000313" key="2">
    <source>
        <dbReference type="EMBL" id="ARN78741.1"/>
    </source>
</evidence>
<dbReference type="Pfam" id="PF05016">
    <property type="entry name" value="ParE_toxin"/>
    <property type="match status" value="1"/>
</dbReference>
<dbReference type="Proteomes" id="UP000193431">
    <property type="component" value="Chromosome"/>
</dbReference>
<organism evidence="2 3">
    <name type="scientific">Nonlabens spongiae</name>
    <dbReference type="NCBI Taxonomy" id="331648"/>
    <lineage>
        <taxon>Bacteria</taxon>
        <taxon>Pseudomonadati</taxon>
        <taxon>Bacteroidota</taxon>
        <taxon>Flavobacteriia</taxon>
        <taxon>Flavobacteriales</taxon>
        <taxon>Flavobacteriaceae</taxon>
        <taxon>Nonlabens</taxon>
    </lineage>
</organism>
<evidence type="ECO:0000256" key="1">
    <source>
        <dbReference type="ARBA" id="ARBA00022649"/>
    </source>
</evidence>
<accession>A0A1W6MMC6</accession>
<dbReference type="InterPro" id="IPR035093">
    <property type="entry name" value="RelE/ParE_toxin_dom_sf"/>
</dbReference>
<dbReference type="Gene3D" id="3.30.2310.20">
    <property type="entry name" value="RelE-like"/>
    <property type="match status" value="1"/>
</dbReference>
<gene>
    <name evidence="2" type="ORF">BST97_12470</name>
</gene>
<evidence type="ECO:0000313" key="3">
    <source>
        <dbReference type="Proteomes" id="UP000193431"/>
    </source>
</evidence>
<proteinExistence type="predicted"/>
<evidence type="ECO:0008006" key="4">
    <source>
        <dbReference type="Google" id="ProtNLM"/>
    </source>
</evidence>
<dbReference type="OrthoDB" id="1098070at2"/>
<reference evidence="2 3" key="1">
    <citation type="submission" date="2016-11" db="EMBL/GenBank/DDBJ databases">
        <title>Trade-off between light-utilization and light-protection in marine flavobacteria.</title>
        <authorList>
            <person name="Kumagai Y."/>
        </authorList>
    </citation>
    <scope>NUCLEOTIDE SEQUENCE [LARGE SCALE GENOMIC DNA]</scope>
    <source>
        <strain evidence="2 3">JCM 13191</strain>
    </source>
</reference>
<name>A0A1W6MMC6_9FLAO</name>
<dbReference type="InterPro" id="IPR007712">
    <property type="entry name" value="RelE/ParE_toxin"/>
</dbReference>
<sequence length="100" mass="11744">MENGYKILWTDHALEELAETYDYLESNFSSKELRKLSREIASTLDITSMDPEIHPTADGFENIRRVVILTYNTLYYQIEGESIIILSFFSNRQNPDKRSF</sequence>
<dbReference type="AlphaFoldDB" id="A0A1W6MMC6"/>
<dbReference type="EMBL" id="CP019344">
    <property type="protein sequence ID" value="ARN78741.1"/>
    <property type="molecule type" value="Genomic_DNA"/>
</dbReference>
<dbReference type="STRING" id="331648.BST97_12470"/>